<protein>
    <submittedName>
        <fullName evidence="2">Uncharacterized protein YjbJ (UPF0337 family)</fullName>
    </submittedName>
</protein>
<dbReference type="AlphaFoldDB" id="A0A839R021"/>
<dbReference type="Pfam" id="PF14013">
    <property type="entry name" value="MT0933_antitox"/>
    <property type="match status" value="1"/>
</dbReference>
<evidence type="ECO:0000256" key="1">
    <source>
        <dbReference type="SAM" id="MobiDB-lite"/>
    </source>
</evidence>
<feature type="compositionally biased region" description="Basic and acidic residues" evidence="1">
    <location>
        <begin position="49"/>
        <end position="58"/>
    </location>
</feature>
<evidence type="ECO:0000313" key="2">
    <source>
        <dbReference type="EMBL" id="MBB3023017.1"/>
    </source>
</evidence>
<dbReference type="Proteomes" id="UP000568050">
    <property type="component" value="Unassembled WGS sequence"/>
</dbReference>
<gene>
    <name evidence="2" type="ORF">FHX50_001300</name>
</gene>
<dbReference type="RefSeq" id="WP_183375765.1">
    <property type="nucleotide sequence ID" value="NZ_CBCSFZ010000001.1"/>
</dbReference>
<organism evidence="2 3">
    <name type="scientific">Helcobacillus massiliensis</name>
    <dbReference type="NCBI Taxonomy" id="521392"/>
    <lineage>
        <taxon>Bacteria</taxon>
        <taxon>Bacillati</taxon>
        <taxon>Actinomycetota</taxon>
        <taxon>Actinomycetes</taxon>
        <taxon>Micrococcales</taxon>
        <taxon>Dermabacteraceae</taxon>
        <taxon>Helcobacillus</taxon>
    </lineage>
</organism>
<comment type="caution">
    <text evidence="2">The sequence shown here is derived from an EMBL/GenBank/DDBJ whole genome shotgun (WGS) entry which is preliminary data.</text>
</comment>
<dbReference type="InterPro" id="IPR028037">
    <property type="entry name" value="Antitoxin_Rv0909/MT0933"/>
</dbReference>
<name>A0A839R021_9MICO</name>
<sequence length="58" mass="6011">MGFDDALNKGKQALDGHSDKVDGAIDKASQKAQDAAPDQADGAIQNAADKAKDSLRNN</sequence>
<evidence type="ECO:0000313" key="3">
    <source>
        <dbReference type="Proteomes" id="UP000568050"/>
    </source>
</evidence>
<feature type="compositionally biased region" description="Low complexity" evidence="1">
    <location>
        <begin position="30"/>
        <end position="45"/>
    </location>
</feature>
<proteinExistence type="predicted"/>
<feature type="compositionally biased region" description="Basic and acidic residues" evidence="1">
    <location>
        <begin position="1"/>
        <end position="29"/>
    </location>
</feature>
<dbReference type="EMBL" id="JACHWP010000002">
    <property type="protein sequence ID" value="MBB3023017.1"/>
    <property type="molecule type" value="Genomic_DNA"/>
</dbReference>
<reference evidence="2 3" key="1">
    <citation type="submission" date="2020-08" db="EMBL/GenBank/DDBJ databases">
        <title>Sequencing the genomes of 1000 actinobacteria strains.</title>
        <authorList>
            <person name="Klenk H.-P."/>
        </authorList>
    </citation>
    <scope>NUCLEOTIDE SEQUENCE [LARGE SCALE GENOMIC DNA]</scope>
    <source>
        <strain evidence="2 3">DSM 23040</strain>
    </source>
</reference>
<keyword evidence="3" id="KW-1185">Reference proteome</keyword>
<feature type="region of interest" description="Disordered" evidence="1">
    <location>
        <begin position="1"/>
        <end position="58"/>
    </location>
</feature>
<accession>A0A839R021</accession>